<reference evidence="1" key="1">
    <citation type="journal article" date="2015" name="Nature">
        <title>Complex archaea that bridge the gap between prokaryotes and eukaryotes.</title>
        <authorList>
            <person name="Spang A."/>
            <person name="Saw J.H."/>
            <person name="Jorgensen S.L."/>
            <person name="Zaremba-Niedzwiedzka K."/>
            <person name="Martijn J."/>
            <person name="Lind A.E."/>
            <person name="van Eijk R."/>
            <person name="Schleper C."/>
            <person name="Guy L."/>
            <person name="Ettema T.J."/>
        </authorList>
    </citation>
    <scope>NUCLEOTIDE SEQUENCE</scope>
</reference>
<feature type="non-terminal residue" evidence="1">
    <location>
        <position position="22"/>
    </location>
</feature>
<organism evidence="1">
    <name type="scientific">marine sediment metagenome</name>
    <dbReference type="NCBI Taxonomy" id="412755"/>
    <lineage>
        <taxon>unclassified sequences</taxon>
        <taxon>metagenomes</taxon>
        <taxon>ecological metagenomes</taxon>
    </lineage>
</organism>
<comment type="caution">
    <text evidence="1">The sequence shown here is derived from an EMBL/GenBank/DDBJ whole genome shotgun (WGS) entry which is preliminary data.</text>
</comment>
<dbReference type="AlphaFoldDB" id="A0A0F9F732"/>
<dbReference type="EMBL" id="LAZR01022365">
    <property type="protein sequence ID" value="KKL82103.1"/>
    <property type="molecule type" value="Genomic_DNA"/>
</dbReference>
<evidence type="ECO:0000313" key="1">
    <source>
        <dbReference type="EMBL" id="KKL82103.1"/>
    </source>
</evidence>
<protein>
    <submittedName>
        <fullName evidence="1">Uncharacterized protein</fullName>
    </submittedName>
</protein>
<name>A0A0F9F732_9ZZZZ</name>
<proteinExistence type="predicted"/>
<sequence>MGYFDESENIKVEFLDEKAAST</sequence>
<accession>A0A0F9F732</accession>
<gene>
    <name evidence="1" type="ORF">LCGC14_1988120</name>
</gene>